<dbReference type="GO" id="GO:0008745">
    <property type="term" value="F:N-acetylmuramoyl-L-alanine amidase activity"/>
    <property type="evidence" value="ECO:0007669"/>
    <property type="project" value="UniProtKB-EC"/>
</dbReference>
<dbReference type="Pfam" id="PF01510">
    <property type="entry name" value="Amidase_2"/>
    <property type="match status" value="1"/>
</dbReference>
<reference evidence="7 8" key="1">
    <citation type="journal article" date="2014" name="Genome Announc.">
        <title>Draft Genome Sequence of Lysobacter capsici AZ78, a Bacterium Antagonistic to Plant-Pathogenic Oomycetes.</title>
        <authorList>
            <person name="Puopolo G."/>
            <person name="Sonego P."/>
            <person name="Engelen K."/>
            <person name="Pertot I."/>
        </authorList>
    </citation>
    <scope>NUCLEOTIDE SEQUENCE [LARGE SCALE GENOMIC DNA]</scope>
    <source>
        <strain evidence="7 8">AZ78</strain>
    </source>
</reference>
<protein>
    <recommendedName>
        <fullName evidence="2">N-acetylmuramoyl-L-alanine amidase</fullName>
        <ecNumber evidence="2">3.5.1.28</ecNumber>
    </recommendedName>
</protein>
<dbReference type="GO" id="GO:0019867">
    <property type="term" value="C:outer membrane"/>
    <property type="evidence" value="ECO:0007669"/>
    <property type="project" value="TreeGrafter"/>
</dbReference>
<keyword evidence="3 7" id="KW-0378">Hydrolase</keyword>
<keyword evidence="4" id="KW-0961">Cell wall biogenesis/degradation</keyword>
<accession>A0A108UC45</accession>
<dbReference type="AlphaFoldDB" id="A0A108UC45"/>
<name>A0A108UC45_9GAMM</name>
<evidence type="ECO:0000256" key="3">
    <source>
        <dbReference type="ARBA" id="ARBA00022801"/>
    </source>
</evidence>
<dbReference type="InterPro" id="IPR036505">
    <property type="entry name" value="Amidase/PGRP_sf"/>
</dbReference>
<dbReference type="InterPro" id="IPR051206">
    <property type="entry name" value="NAMLAA_amidase_2"/>
</dbReference>
<evidence type="ECO:0000256" key="4">
    <source>
        <dbReference type="ARBA" id="ARBA00023316"/>
    </source>
</evidence>
<feature type="chain" id="PRO_5007131883" description="N-acetylmuramoyl-L-alanine amidase" evidence="5">
    <location>
        <begin position="21"/>
        <end position="264"/>
    </location>
</feature>
<dbReference type="GO" id="GO:0009253">
    <property type="term" value="P:peptidoglycan catabolic process"/>
    <property type="evidence" value="ECO:0007669"/>
    <property type="project" value="InterPro"/>
</dbReference>
<evidence type="ECO:0000256" key="5">
    <source>
        <dbReference type="SAM" id="SignalP"/>
    </source>
</evidence>
<gene>
    <name evidence="7" type="ORF">AZ78_4017</name>
</gene>
<proteinExistence type="predicted"/>
<dbReference type="PANTHER" id="PTHR30417">
    <property type="entry name" value="N-ACETYLMURAMOYL-L-ALANINE AMIDASE AMID"/>
    <property type="match status" value="1"/>
</dbReference>
<evidence type="ECO:0000313" key="8">
    <source>
        <dbReference type="Proteomes" id="UP000023435"/>
    </source>
</evidence>
<evidence type="ECO:0000259" key="6">
    <source>
        <dbReference type="SMART" id="SM00644"/>
    </source>
</evidence>
<dbReference type="EC" id="3.5.1.28" evidence="2"/>
<dbReference type="Gene3D" id="3.40.80.10">
    <property type="entry name" value="Peptidoglycan recognition protein-like"/>
    <property type="match status" value="1"/>
</dbReference>
<dbReference type="Proteomes" id="UP000023435">
    <property type="component" value="Unassembled WGS sequence"/>
</dbReference>
<dbReference type="CDD" id="cd06583">
    <property type="entry name" value="PGRP"/>
    <property type="match status" value="1"/>
</dbReference>
<evidence type="ECO:0000256" key="2">
    <source>
        <dbReference type="ARBA" id="ARBA00011901"/>
    </source>
</evidence>
<evidence type="ECO:0000256" key="1">
    <source>
        <dbReference type="ARBA" id="ARBA00001561"/>
    </source>
</evidence>
<comment type="caution">
    <text evidence="7">The sequence shown here is derived from an EMBL/GenBank/DDBJ whole genome shotgun (WGS) entry which is preliminary data.</text>
</comment>
<sequence length="264" mass="28979">MTSALHRSLRAAALSSILFAAGCASVPPHNPLAQWHPSPNYNQRRAQLIVLHHTQQDSVERSLQTLRTRNSQGQVSAHYLIGDDGRIFQLVADDQRAWHAGAGRWGDISDLNSASIGIELDNDGTEPFSDAQIDSLIRLLADLTKRLSIPPYLVVAHGDIAPTRKTDPSVLFPWQRLAQAGYGLWPRAPLSAPPPGFDAWAALRLIGYDLREPGAALASFHRHFRGNEAREWQAGDAEILYDLQRQLVALPDGAPTPLPAPPLR</sequence>
<keyword evidence="5" id="KW-0732">Signal</keyword>
<dbReference type="InterPro" id="IPR002502">
    <property type="entry name" value="Amidase_domain"/>
</dbReference>
<feature type="domain" description="N-acetylmuramoyl-L-alanine amidase" evidence="6">
    <location>
        <begin position="34"/>
        <end position="169"/>
    </location>
</feature>
<keyword evidence="8" id="KW-1185">Reference proteome</keyword>
<dbReference type="GO" id="GO:0009254">
    <property type="term" value="P:peptidoglycan turnover"/>
    <property type="evidence" value="ECO:0007669"/>
    <property type="project" value="TreeGrafter"/>
</dbReference>
<feature type="signal peptide" evidence="5">
    <location>
        <begin position="1"/>
        <end position="20"/>
    </location>
</feature>
<comment type="catalytic activity">
    <reaction evidence="1">
        <text>Hydrolyzes the link between N-acetylmuramoyl residues and L-amino acid residues in certain cell-wall glycopeptides.</text>
        <dbReference type="EC" id="3.5.1.28"/>
    </reaction>
</comment>
<evidence type="ECO:0000313" key="7">
    <source>
        <dbReference type="EMBL" id="KWS06461.1"/>
    </source>
</evidence>
<dbReference type="SUPFAM" id="SSF55846">
    <property type="entry name" value="N-acetylmuramoyl-L-alanine amidase-like"/>
    <property type="match status" value="1"/>
</dbReference>
<dbReference type="SMART" id="SM00644">
    <property type="entry name" value="Ami_2"/>
    <property type="match status" value="1"/>
</dbReference>
<dbReference type="PANTHER" id="PTHR30417:SF1">
    <property type="entry name" value="N-ACETYLMURAMOYL-L-ALANINE AMIDASE AMID"/>
    <property type="match status" value="1"/>
</dbReference>
<dbReference type="GO" id="GO:0071555">
    <property type="term" value="P:cell wall organization"/>
    <property type="evidence" value="ECO:0007669"/>
    <property type="project" value="UniProtKB-KW"/>
</dbReference>
<organism evidence="7 8">
    <name type="scientific">Lysobacter capsici AZ78</name>
    <dbReference type="NCBI Taxonomy" id="1444315"/>
    <lineage>
        <taxon>Bacteria</taxon>
        <taxon>Pseudomonadati</taxon>
        <taxon>Pseudomonadota</taxon>
        <taxon>Gammaproteobacteria</taxon>
        <taxon>Lysobacterales</taxon>
        <taxon>Lysobacteraceae</taxon>
        <taxon>Lysobacter</taxon>
    </lineage>
</organism>
<dbReference type="PROSITE" id="PS51257">
    <property type="entry name" value="PROKAR_LIPOPROTEIN"/>
    <property type="match status" value="1"/>
</dbReference>
<dbReference type="EMBL" id="JAJA02000001">
    <property type="protein sequence ID" value="KWS06461.1"/>
    <property type="molecule type" value="Genomic_DNA"/>
</dbReference>